<dbReference type="InterPro" id="IPR012337">
    <property type="entry name" value="RNaseH-like_sf"/>
</dbReference>
<evidence type="ECO:0000313" key="2">
    <source>
        <dbReference type="EMBL" id="GAA4705848.1"/>
    </source>
</evidence>
<dbReference type="EMBL" id="BAABLN010000035">
    <property type="protein sequence ID" value="GAA4705848.1"/>
    <property type="molecule type" value="Genomic_DNA"/>
</dbReference>
<accession>A0ABP8XDH9</accession>
<dbReference type="InterPro" id="IPR001584">
    <property type="entry name" value="Integrase_cat-core"/>
</dbReference>
<organism evidence="2 3">
    <name type="scientific">Kocuria gwangalliensis</name>
    <dbReference type="NCBI Taxonomy" id="501592"/>
    <lineage>
        <taxon>Bacteria</taxon>
        <taxon>Bacillati</taxon>
        <taxon>Actinomycetota</taxon>
        <taxon>Actinomycetes</taxon>
        <taxon>Micrococcales</taxon>
        <taxon>Micrococcaceae</taxon>
        <taxon>Kocuria</taxon>
    </lineage>
</organism>
<dbReference type="Proteomes" id="UP001501446">
    <property type="component" value="Unassembled WGS sequence"/>
</dbReference>
<dbReference type="InterPro" id="IPR050900">
    <property type="entry name" value="Transposase_IS3/IS150/IS904"/>
</dbReference>
<dbReference type="InterPro" id="IPR036397">
    <property type="entry name" value="RNaseH_sf"/>
</dbReference>
<evidence type="ECO:0000313" key="3">
    <source>
        <dbReference type="Proteomes" id="UP001501446"/>
    </source>
</evidence>
<feature type="domain" description="Integrase catalytic" evidence="1">
    <location>
        <begin position="118"/>
        <end position="280"/>
    </location>
</feature>
<comment type="caution">
    <text evidence="2">The sequence shown here is derived from an EMBL/GenBank/DDBJ whole genome shotgun (WGS) entry which is preliminary data.</text>
</comment>
<keyword evidence="3" id="KW-1185">Reference proteome</keyword>
<dbReference type="SUPFAM" id="SSF53098">
    <property type="entry name" value="Ribonuclease H-like"/>
    <property type="match status" value="1"/>
</dbReference>
<dbReference type="PROSITE" id="PS50994">
    <property type="entry name" value="INTEGRASE"/>
    <property type="match status" value="1"/>
</dbReference>
<dbReference type="PANTHER" id="PTHR46889">
    <property type="entry name" value="TRANSPOSASE INSF FOR INSERTION SEQUENCE IS3B-RELATED"/>
    <property type="match status" value="1"/>
</dbReference>
<protein>
    <recommendedName>
        <fullName evidence="1">Integrase catalytic domain-containing protein</fullName>
    </recommendedName>
</protein>
<proteinExistence type="predicted"/>
<evidence type="ECO:0000259" key="1">
    <source>
        <dbReference type="PROSITE" id="PS50994"/>
    </source>
</evidence>
<name>A0ABP8XDH9_9MICC</name>
<gene>
    <name evidence="2" type="ORF">GCM10025781_26470</name>
</gene>
<sequence>MTSAYRQLVDATVPTRQAAALTGLSRTTIYRKPAAPVDHEPVAPPNKLSDAERAEILAALNCPEFVDLAPLQVYAKLLDEGIYLGSVSTFYRVLQENEQVAERRRLATHPARAIPELVATAPGQVLSWDITKLAGPVKGKYFDCYLMVDIHSRFIVGAHVHASESGVLAVEMMKEIFGIHGVPNLVHADRGTSMTSKTVAALLSYLEVTRSHSRPRVSNDNPYSESIFKTLKYGPTFPERFASLGDARAFISGFVVWYNHDHRHSGIGVHTPANVHYGFADSVALKRSQTLAAARARHPHRFSTTTDPKILALPGPAWINQPKENPETEAA</sequence>
<reference evidence="3" key="1">
    <citation type="journal article" date="2019" name="Int. J. Syst. Evol. Microbiol.">
        <title>The Global Catalogue of Microorganisms (GCM) 10K type strain sequencing project: providing services to taxonomists for standard genome sequencing and annotation.</title>
        <authorList>
            <consortium name="The Broad Institute Genomics Platform"/>
            <consortium name="The Broad Institute Genome Sequencing Center for Infectious Disease"/>
            <person name="Wu L."/>
            <person name="Ma J."/>
        </authorList>
    </citation>
    <scope>NUCLEOTIDE SEQUENCE [LARGE SCALE GENOMIC DNA]</scope>
    <source>
        <strain evidence="3">JCM 18958</strain>
    </source>
</reference>
<dbReference type="Gene3D" id="3.30.420.10">
    <property type="entry name" value="Ribonuclease H-like superfamily/Ribonuclease H"/>
    <property type="match status" value="1"/>
</dbReference>
<dbReference type="Pfam" id="PF00665">
    <property type="entry name" value="rve"/>
    <property type="match status" value="1"/>
</dbReference>
<dbReference type="PANTHER" id="PTHR46889:SF4">
    <property type="entry name" value="TRANSPOSASE INSO FOR INSERTION SEQUENCE ELEMENT IS911B-RELATED"/>
    <property type="match status" value="1"/>
</dbReference>